<reference evidence="2" key="2">
    <citation type="submission" date="2021-04" db="EMBL/GenBank/DDBJ databases">
        <authorList>
            <person name="Gilroy R."/>
        </authorList>
    </citation>
    <scope>NUCLEOTIDE SEQUENCE</scope>
    <source>
        <strain evidence="2">B5_2728</strain>
    </source>
</reference>
<dbReference type="InterPro" id="IPR018770">
    <property type="entry name" value="ChloroindolylP_hydrolase"/>
</dbReference>
<dbReference type="Pfam" id="PF10112">
    <property type="entry name" value="Halogen_Hydrol"/>
    <property type="match status" value="1"/>
</dbReference>
<reference evidence="2" key="1">
    <citation type="journal article" date="2021" name="PeerJ">
        <title>Extensive microbial diversity within the chicken gut microbiome revealed by metagenomics and culture.</title>
        <authorList>
            <person name="Gilroy R."/>
            <person name="Ravi A."/>
            <person name="Getino M."/>
            <person name="Pursley I."/>
            <person name="Horton D.L."/>
            <person name="Alikhan N.F."/>
            <person name="Baker D."/>
            <person name="Gharbi K."/>
            <person name="Hall N."/>
            <person name="Watson M."/>
            <person name="Adriaenssens E.M."/>
            <person name="Foster-Nyarko E."/>
            <person name="Jarju S."/>
            <person name="Secka A."/>
            <person name="Antonio M."/>
            <person name="Oren A."/>
            <person name="Chaudhuri R.R."/>
            <person name="La Ragione R."/>
            <person name="Hildebrand F."/>
            <person name="Pallen M.J."/>
        </authorList>
    </citation>
    <scope>NUCLEOTIDE SEQUENCE</scope>
    <source>
        <strain evidence="2">B5_2728</strain>
    </source>
</reference>
<dbReference type="AlphaFoldDB" id="A0A948WTQ4"/>
<evidence type="ECO:0000256" key="1">
    <source>
        <dbReference type="SAM" id="Phobius"/>
    </source>
</evidence>
<keyword evidence="1" id="KW-0472">Membrane</keyword>
<comment type="caution">
    <text evidence="2">The sequence shown here is derived from an EMBL/GenBank/DDBJ whole genome shotgun (WGS) entry which is preliminary data.</text>
</comment>
<evidence type="ECO:0000313" key="3">
    <source>
        <dbReference type="Proteomes" id="UP000713596"/>
    </source>
</evidence>
<proteinExistence type="predicted"/>
<evidence type="ECO:0000313" key="2">
    <source>
        <dbReference type="EMBL" id="MBU3805418.1"/>
    </source>
</evidence>
<keyword evidence="1" id="KW-1133">Transmembrane helix</keyword>
<feature type="transmembrane region" description="Helical" evidence="1">
    <location>
        <begin position="12"/>
        <end position="29"/>
    </location>
</feature>
<organism evidence="2 3">
    <name type="scientific">Candidatus Allofournierella pullistercoris</name>
    <dbReference type="NCBI Taxonomy" id="2838597"/>
    <lineage>
        <taxon>Bacteria</taxon>
        <taxon>Bacillati</taxon>
        <taxon>Bacillota</taxon>
        <taxon>Clostridia</taxon>
        <taxon>Eubacteriales</taxon>
        <taxon>Oscillospiraceae</taxon>
        <taxon>Allofournierella</taxon>
    </lineage>
</organism>
<dbReference type="Proteomes" id="UP000713596">
    <property type="component" value="Unassembled WGS sequence"/>
</dbReference>
<gene>
    <name evidence="2" type="ORF">H9882_00735</name>
</gene>
<feature type="transmembrane region" description="Helical" evidence="1">
    <location>
        <begin position="35"/>
        <end position="51"/>
    </location>
</feature>
<accession>A0A948WTQ4</accession>
<keyword evidence="1" id="KW-0812">Transmembrane</keyword>
<dbReference type="EMBL" id="JAHLFP010000006">
    <property type="protein sequence ID" value="MBU3805418.1"/>
    <property type="molecule type" value="Genomic_DNA"/>
</dbReference>
<sequence length="217" mass="24629">MGKTIVLKKPSVLPWYLAGIVGLLCSFVLPVYRLWGLIVMLVISAVAFAVGKRVFPAVEYQAEVPFDTGDATADEILKELQNAGRQLHQLDLRIEDEPLSAAIRRMERALHAMGIEVEKNLTQARVVRRFCQRYLGDTIHLLEQYADLERLEIQGQNVDAIRRQVEENAQVIAGVFENQLNELLGQQVMENEVNLQVLKNLLQQDKLLQNSPDTQDR</sequence>
<name>A0A948WTQ4_9FIRM</name>
<protein>
    <submittedName>
        <fullName evidence="2">5-bromo-4-chloroindolyl phosphate hydrolysis family protein</fullName>
    </submittedName>
</protein>